<dbReference type="AlphaFoldDB" id="A0A103Z8Y3"/>
<name>A0A103Z8Y3_BURCE</name>
<proteinExistence type="predicted"/>
<gene>
    <name evidence="1" type="ORF">WS90_26475</name>
</gene>
<evidence type="ECO:0008006" key="3">
    <source>
        <dbReference type="Google" id="ProtNLM"/>
    </source>
</evidence>
<comment type="caution">
    <text evidence="1">The sequence shown here is derived from an EMBL/GenBank/DDBJ whole genome shotgun (WGS) entry which is preliminary data.</text>
</comment>
<protein>
    <recommendedName>
        <fullName evidence="3">PAAR domain-containing protein</fullName>
    </recommendedName>
</protein>
<organism evidence="1 2">
    <name type="scientific">Burkholderia cepacia</name>
    <name type="common">Pseudomonas cepacia</name>
    <dbReference type="NCBI Taxonomy" id="292"/>
    <lineage>
        <taxon>Bacteria</taxon>
        <taxon>Pseudomonadati</taxon>
        <taxon>Pseudomonadota</taxon>
        <taxon>Betaproteobacteria</taxon>
        <taxon>Burkholderiales</taxon>
        <taxon>Burkholderiaceae</taxon>
        <taxon>Burkholderia</taxon>
        <taxon>Burkholderia cepacia complex</taxon>
    </lineage>
</organism>
<reference evidence="1 2" key="1">
    <citation type="submission" date="2015-11" db="EMBL/GenBank/DDBJ databases">
        <title>Expanding the genomic diversity of Burkholderia species for the development of highly accurate diagnostics.</title>
        <authorList>
            <person name="Sahl J."/>
            <person name="Keim P."/>
            <person name="Wagner D."/>
        </authorList>
    </citation>
    <scope>NUCLEOTIDE SEQUENCE [LARGE SCALE GENOMIC DNA]</scope>
    <source>
        <strain evidence="1 2">MSMB1302</strain>
    </source>
</reference>
<evidence type="ECO:0000313" key="1">
    <source>
        <dbReference type="EMBL" id="KVK75735.1"/>
    </source>
</evidence>
<evidence type="ECO:0000313" key="2">
    <source>
        <dbReference type="Proteomes" id="UP000069001"/>
    </source>
</evidence>
<accession>A0A103Z8Y3</accession>
<dbReference type="CDD" id="cd14744">
    <property type="entry name" value="PAAR_CT_2"/>
    <property type="match status" value="1"/>
</dbReference>
<sequence>MARYMILDGDHTTVAGLVQAKPTSFALGGRHIAHEDDIVFCPMCRTIGKIQCDGPRLPMTGQDGRRVALSDDLCICKCSTPPKLIASQQVMSINV</sequence>
<dbReference type="RefSeq" id="WP_081074748.1">
    <property type="nucleotide sequence ID" value="NZ_LOYH01000091.1"/>
</dbReference>
<dbReference type="Proteomes" id="UP000069001">
    <property type="component" value="Unassembled WGS sequence"/>
</dbReference>
<dbReference type="EMBL" id="LOYH01000091">
    <property type="protein sequence ID" value="KVK75735.1"/>
    <property type="molecule type" value="Genomic_DNA"/>
</dbReference>
<dbReference type="Pfam" id="PF05488">
    <property type="entry name" value="PAAR_motif"/>
    <property type="match status" value="1"/>
</dbReference>
<dbReference type="InterPro" id="IPR008727">
    <property type="entry name" value="PAAR_motif"/>
</dbReference>